<evidence type="ECO:0000256" key="1">
    <source>
        <dbReference type="SAM" id="MobiDB-lite"/>
    </source>
</evidence>
<sequence>MIQWSVVQPIFANIKKIEFTNAEENRVKGIIRSKTIDIYQAMGENVGDEIVDECQQSLKRLNKDKKGQSRSRSGADYHADSRDNVESQEPVSVSEDDDSDVADLEGDKQSDQSGEEKQGPFRLSKENREEVVTAFKSMDERCMWKLLTGRFVEKELYKLGQELEFEQLIDDELISSHFNDTELDKIDYATGPHVPDLSDQIAEFLYDFVGKSSRNSRQDNERHAWFNCHIWKVIFDQAFKNIDVISVVSFLKKYEKKLEVFGRMITEPSSLRRWVLKLPKALKDMLVMLTRKVDWNREKCVKIQMVGIIHAEFDVTKMMEVPDNPENFSSVLKKIASVLNLK</sequence>
<evidence type="ECO:0000313" key="2">
    <source>
        <dbReference type="EMBL" id="CAG8587319.1"/>
    </source>
</evidence>
<proteinExistence type="predicted"/>
<feature type="region of interest" description="Disordered" evidence="1">
    <location>
        <begin position="61"/>
        <end position="125"/>
    </location>
</feature>
<reference evidence="2 3" key="1">
    <citation type="submission" date="2021-06" db="EMBL/GenBank/DDBJ databases">
        <authorList>
            <person name="Kallberg Y."/>
            <person name="Tangrot J."/>
            <person name="Rosling A."/>
        </authorList>
    </citation>
    <scope>NUCLEOTIDE SEQUENCE [LARGE SCALE GENOMIC DNA]</scope>
    <source>
        <strain evidence="2 3">120-4 pot B 10/14</strain>
    </source>
</reference>
<feature type="compositionally biased region" description="Basic and acidic residues" evidence="1">
    <location>
        <begin position="73"/>
        <end position="85"/>
    </location>
</feature>
<evidence type="ECO:0000313" key="3">
    <source>
        <dbReference type="Proteomes" id="UP000789901"/>
    </source>
</evidence>
<dbReference type="Proteomes" id="UP000789901">
    <property type="component" value="Unassembled WGS sequence"/>
</dbReference>
<dbReference type="EMBL" id="CAJVQB010002788">
    <property type="protein sequence ID" value="CAG8587319.1"/>
    <property type="molecule type" value="Genomic_DNA"/>
</dbReference>
<organism evidence="2 3">
    <name type="scientific">Gigaspora margarita</name>
    <dbReference type="NCBI Taxonomy" id="4874"/>
    <lineage>
        <taxon>Eukaryota</taxon>
        <taxon>Fungi</taxon>
        <taxon>Fungi incertae sedis</taxon>
        <taxon>Mucoromycota</taxon>
        <taxon>Glomeromycotina</taxon>
        <taxon>Glomeromycetes</taxon>
        <taxon>Diversisporales</taxon>
        <taxon>Gigasporaceae</taxon>
        <taxon>Gigaspora</taxon>
    </lineage>
</organism>
<accession>A0ABN7UIP8</accession>
<feature type="compositionally biased region" description="Basic and acidic residues" evidence="1">
    <location>
        <begin position="105"/>
        <end position="125"/>
    </location>
</feature>
<gene>
    <name evidence="2" type="ORF">GMARGA_LOCUS6238</name>
</gene>
<feature type="non-terminal residue" evidence="2">
    <location>
        <position position="342"/>
    </location>
</feature>
<keyword evidence="3" id="KW-1185">Reference proteome</keyword>
<feature type="compositionally biased region" description="Acidic residues" evidence="1">
    <location>
        <begin position="94"/>
        <end position="104"/>
    </location>
</feature>
<comment type="caution">
    <text evidence="2">The sequence shown here is derived from an EMBL/GenBank/DDBJ whole genome shotgun (WGS) entry which is preliminary data.</text>
</comment>
<protein>
    <submittedName>
        <fullName evidence="2">17843_t:CDS:1</fullName>
    </submittedName>
</protein>
<name>A0ABN7UIP8_GIGMA</name>